<evidence type="ECO:0000256" key="13">
    <source>
        <dbReference type="ARBA" id="ARBA00047654"/>
    </source>
</evidence>
<evidence type="ECO:0000256" key="14">
    <source>
        <dbReference type="RuleBase" id="RU003693"/>
    </source>
</evidence>
<dbReference type="InterPro" id="IPR004839">
    <property type="entry name" value="Aminotransferase_I/II_large"/>
</dbReference>
<dbReference type="SUPFAM" id="SSF53383">
    <property type="entry name" value="PLP-dependent transferases"/>
    <property type="match status" value="1"/>
</dbReference>
<dbReference type="OrthoDB" id="9807157at2"/>
<gene>
    <name evidence="17" type="ORF">GQ61_06505</name>
</gene>
<dbReference type="PROSITE" id="PS00599">
    <property type="entry name" value="AA_TRANSFER_CLASS_2"/>
    <property type="match status" value="1"/>
</dbReference>
<dbReference type="Proteomes" id="UP000237351">
    <property type="component" value="Chromosome"/>
</dbReference>
<dbReference type="InterPro" id="IPR010961">
    <property type="entry name" value="4pyrrol_synth_NH2levulA_synth"/>
</dbReference>
<comment type="similarity">
    <text evidence="3 14">Belongs to the class-II pyridoxal-phosphate-dependent aminotransferase family.</text>
</comment>
<dbReference type="STRING" id="1414854.GQ61_06505"/>
<evidence type="ECO:0000313" key="18">
    <source>
        <dbReference type="Proteomes" id="UP000237351"/>
    </source>
</evidence>
<dbReference type="PANTHER" id="PTHR13693:SF102">
    <property type="entry name" value="2-AMINO-3-KETOBUTYRATE COENZYME A LIGASE, MITOCHONDRIAL"/>
    <property type="match status" value="1"/>
</dbReference>
<dbReference type="InterPro" id="IPR015422">
    <property type="entry name" value="PyrdxlP-dep_Trfase_small"/>
</dbReference>
<organism evidence="17 18">
    <name type="scientific">Candidatus Nucleicultrix amoebiphila FS5</name>
    <dbReference type="NCBI Taxonomy" id="1414854"/>
    <lineage>
        <taxon>Bacteria</taxon>
        <taxon>Pseudomonadati</taxon>
        <taxon>Pseudomonadota</taxon>
        <taxon>Alphaproteobacteria</taxon>
        <taxon>Holosporales</taxon>
        <taxon>Candidatus Nucleicultricaceae</taxon>
        <taxon>Candidatus Nucleicultrix</taxon>
    </lineage>
</organism>
<dbReference type="GO" id="GO:0006782">
    <property type="term" value="P:protoporphyrinogen IX biosynthetic process"/>
    <property type="evidence" value="ECO:0007669"/>
    <property type="project" value="UniProtKB-UniRule"/>
</dbReference>
<dbReference type="EC" id="2.3.1.37" evidence="5 15"/>
<keyword evidence="6 15" id="KW-0808">Transferase</keyword>
<sequence>MDYQAFFIHSLSHLKQEGRYRIFIDLERSCGKFPHAVHHTEAGPEEILLWCGNDYLGLGQHPKILEAMTTMLAKTGAGAGGTRNISGTTHSHVMLEKELADFHQKESALIFTSGYVANETTLATLAHFLPNCLILSDEKNHASIIHGIRNSRAEKKIFKHNDVSALEAHLKSVDRSRPKLVVFESVYSMDGDISPIKEMAELAKAYNALTFLDEVHGIGLYGERGAGVAEHLGVADQIDIIQGTFGKAVGLIGGYITGKAALVDFVRSHAPGFIFTTSLPPAICEGVRASLNIIQNHPEMRHHLHSVSSYLKQKLRAQGLPVMESTSHIVPLLVGDAKLCKHLSDELLKNYKIYVQPINYPTVAKGQERLRFTPSALHTKAMVDDLVKALAEIWQAFKAIAA</sequence>
<reference evidence="17 18" key="1">
    <citation type="submission" date="2014-06" db="EMBL/GenBank/DDBJ databases">
        <title>The genome of the endonuclear symbiont Nucleicultrix amoebiphila.</title>
        <authorList>
            <person name="Schulz F."/>
            <person name="Horn M."/>
        </authorList>
    </citation>
    <scope>NUCLEOTIDE SEQUENCE [LARGE SCALE GENOMIC DNA]</scope>
    <source>
        <strain evidence="17 18">FS5</strain>
    </source>
</reference>
<comment type="cofactor">
    <cofactor evidence="1 14">
        <name>pyridoxal 5'-phosphate</name>
        <dbReference type="ChEBI" id="CHEBI:597326"/>
    </cofactor>
</comment>
<evidence type="ECO:0000256" key="8">
    <source>
        <dbReference type="ARBA" id="ARBA00023133"/>
    </source>
</evidence>
<evidence type="ECO:0000313" key="17">
    <source>
        <dbReference type="EMBL" id="ARN84995.1"/>
    </source>
</evidence>
<dbReference type="Gene3D" id="3.90.1150.10">
    <property type="entry name" value="Aspartate Aminotransferase, domain 1"/>
    <property type="match status" value="1"/>
</dbReference>
<feature type="domain" description="Aminotransferase class I/classII large" evidence="16">
    <location>
        <begin position="46"/>
        <end position="390"/>
    </location>
</feature>
<dbReference type="KEGG" id="naf:GQ61_06505"/>
<dbReference type="InterPro" id="IPR001917">
    <property type="entry name" value="Aminotrans_II_pyridoxalP_BS"/>
</dbReference>
<name>A0A1W6N548_9PROT</name>
<dbReference type="InterPro" id="IPR050087">
    <property type="entry name" value="AON_synthase_class-II"/>
</dbReference>
<comment type="subunit">
    <text evidence="4">Homodimer.</text>
</comment>
<keyword evidence="8 15" id="KW-0350">Heme biosynthesis</keyword>
<comment type="pathway">
    <text evidence="2 15">Porphyrin-containing compound metabolism; protoporphyrin-IX biosynthesis; 5-aminolevulinate from glycine: step 1/1.</text>
</comment>
<dbReference type="GO" id="GO:0030170">
    <property type="term" value="F:pyridoxal phosphate binding"/>
    <property type="evidence" value="ECO:0007669"/>
    <property type="project" value="UniProtKB-UniRule"/>
</dbReference>
<dbReference type="EMBL" id="CP008743">
    <property type="protein sequence ID" value="ARN84995.1"/>
    <property type="molecule type" value="Genomic_DNA"/>
</dbReference>
<dbReference type="Pfam" id="PF00155">
    <property type="entry name" value="Aminotran_1_2"/>
    <property type="match status" value="1"/>
</dbReference>
<evidence type="ECO:0000256" key="2">
    <source>
        <dbReference type="ARBA" id="ARBA00005029"/>
    </source>
</evidence>
<accession>A0A1W6N548</accession>
<evidence type="ECO:0000259" key="16">
    <source>
        <dbReference type="Pfam" id="PF00155"/>
    </source>
</evidence>
<dbReference type="GO" id="GO:0003870">
    <property type="term" value="F:5-aminolevulinate synthase activity"/>
    <property type="evidence" value="ECO:0007669"/>
    <property type="project" value="UniProtKB-EC"/>
</dbReference>
<evidence type="ECO:0000256" key="12">
    <source>
        <dbReference type="ARBA" id="ARBA00032773"/>
    </source>
</evidence>
<keyword evidence="9 15" id="KW-0012">Acyltransferase</keyword>
<dbReference type="PANTHER" id="PTHR13693">
    <property type="entry name" value="CLASS II AMINOTRANSFERASE/8-AMINO-7-OXONONANOATE SYNTHASE"/>
    <property type="match status" value="1"/>
</dbReference>
<dbReference type="UniPathway" id="UPA00251">
    <property type="reaction ID" value="UER00375"/>
</dbReference>
<evidence type="ECO:0000256" key="6">
    <source>
        <dbReference type="ARBA" id="ARBA00022679"/>
    </source>
</evidence>
<protein>
    <recommendedName>
        <fullName evidence="5 15">5-aminolevulinate synthase</fullName>
        <ecNumber evidence="5 15">2.3.1.37</ecNumber>
    </recommendedName>
    <alternativeName>
        <fullName evidence="10 15">5-aminolevulinic acid synthase</fullName>
    </alternativeName>
    <alternativeName>
        <fullName evidence="11 15">Delta-ALA synthase</fullName>
    </alternativeName>
    <alternativeName>
        <fullName evidence="12 15">Delta-aminolevulinate synthase</fullName>
    </alternativeName>
</protein>
<evidence type="ECO:0000256" key="11">
    <source>
        <dbReference type="ARBA" id="ARBA00031945"/>
    </source>
</evidence>
<keyword evidence="18" id="KW-1185">Reference proteome</keyword>
<evidence type="ECO:0000256" key="7">
    <source>
        <dbReference type="ARBA" id="ARBA00022898"/>
    </source>
</evidence>
<dbReference type="AlphaFoldDB" id="A0A1W6N548"/>
<evidence type="ECO:0000256" key="15">
    <source>
        <dbReference type="RuleBase" id="RU910713"/>
    </source>
</evidence>
<proteinExistence type="inferred from homology"/>
<evidence type="ECO:0000256" key="9">
    <source>
        <dbReference type="ARBA" id="ARBA00023315"/>
    </source>
</evidence>
<keyword evidence="7 14" id="KW-0663">Pyridoxal phosphate</keyword>
<dbReference type="InterPro" id="IPR015424">
    <property type="entry name" value="PyrdxlP-dep_Trfase"/>
</dbReference>
<evidence type="ECO:0000256" key="1">
    <source>
        <dbReference type="ARBA" id="ARBA00001933"/>
    </source>
</evidence>
<dbReference type="RefSeq" id="WP_085785077.1">
    <property type="nucleotide sequence ID" value="NZ_CP008743.1"/>
</dbReference>
<dbReference type="CDD" id="cd06454">
    <property type="entry name" value="KBL_like"/>
    <property type="match status" value="1"/>
</dbReference>
<dbReference type="NCBIfam" id="TIGR01821">
    <property type="entry name" value="5aminolev_synth"/>
    <property type="match status" value="1"/>
</dbReference>
<dbReference type="InterPro" id="IPR015421">
    <property type="entry name" value="PyrdxlP-dep_Trfase_major"/>
</dbReference>
<evidence type="ECO:0000256" key="4">
    <source>
        <dbReference type="ARBA" id="ARBA00011738"/>
    </source>
</evidence>
<evidence type="ECO:0000256" key="10">
    <source>
        <dbReference type="ARBA" id="ARBA00031691"/>
    </source>
</evidence>
<evidence type="ECO:0000256" key="5">
    <source>
        <dbReference type="ARBA" id="ARBA00013257"/>
    </source>
</evidence>
<comment type="catalytic activity">
    <reaction evidence="13 15">
        <text>succinyl-CoA + glycine + H(+) = 5-aminolevulinate + CO2 + CoA</text>
        <dbReference type="Rhea" id="RHEA:12921"/>
        <dbReference type="ChEBI" id="CHEBI:15378"/>
        <dbReference type="ChEBI" id="CHEBI:16526"/>
        <dbReference type="ChEBI" id="CHEBI:57287"/>
        <dbReference type="ChEBI" id="CHEBI:57292"/>
        <dbReference type="ChEBI" id="CHEBI:57305"/>
        <dbReference type="ChEBI" id="CHEBI:356416"/>
        <dbReference type="EC" id="2.3.1.37"/>
    </reaction>
</comment>
<dbReference type="Gene3D" id="3.40.640.10">
    <property type="entry name" value="Type I PLP-dependent aspartate aminotransferase-like (Major domain)"/>
    <property type="match status" value="1"/>
</dbReference>
<dbReference type="FunFam" id="3.40.640.10:FF:000006">
    <property type="entry name" value="5-aminolevulinate synthase, mitochondrial"/>
    <property type="match status" value="1"/>
</dbReference>
<evidence type="ECO:0000256" key="3">
    <source>
        <dbReference type="ARBA" id="ARBA00008392"/>
    </source>
</evidence>